<dbReference type="InterPro" id="IPR005467">
    <property type="entry name" value="His_kinase_dom"/>
</dbReference>
<dbReference type="RefSeq" id="WP_008031647.1">
    <property type="nucleotide sequence ID" value="NZ_ACYY01000018.1"/>
</dbReference>
<dbReference type="InterPro" id="IPR036890">
    <property type="entry name" value="HATPase_C_sf"/>
</dbReference>
<keyword evidence="3 10" id="KW-0597">Phosphoprotein</keyword>
<keyword evidence="13" id="KW-0808">Transferase</keyword>
<feature type="modified residue" description="4-aspartylphosphate" evidence="10">
    <location>
        <position position="303"/>
    </location>
</feature>
<dbReference type="InterPro" id="IPR001789">
    <property type="entry name" value="Sig_transdc_resp-reg_receiver"/>
</dbReference>
<gene>
    <name evidence="13" type="ORF">Rsw2DRAFT_2582</name>
</gene>
<evidence type="ECO:0000259" key="12">
    <source>
        <dbReference type="PROSITE" id="PS50110"/>
    </source>
</evidence>
<organism evidence="13 14">
    <name type="scientific">Rhodobacter ferrooxidans</name>
    <dbReference type="NCBI Taxonomy" id="371731"/>
    <lineage>
        <taxon>Bacteria</taxon>
        <taxon>Pseudomonadati</taxon>
        <taxon>Pseudomonadota</taxon>
        <taxon>Alphaproteobacteria</taxon>
        <taxon>Rhodobacterales</taxon>
        <taxon>Rhodobacter group</taxon>
        <taxon>Rhodobacter</taxon>
    </lineage>
</organism>
<dbReference type="AlphaFoldDB" id="C8S3F4"/>
<dbReference type="SMART" id="SM00448">
    <property type="entry name" value="REC"/>
    <property type="match status" value="1"/>
</dbReference>
<dbReference type="PROSITE" id="PS50110">
    <property type="entry name" value="RESPONSE_REGULATORY"/>
    <property type="match status" value="1"/>
</dbReference>
<keyword evidence="5" id="KW-0547">Nucleotide-binding</keyword>
<dbReference type="InterPro" id="IPR003594">
    <property type="entry name" value="HATPase_dom"/>
</dbReference>
<dbReference type="Gene3D" id="1.20.120.160">
    <property type="entry name" value="HPT domain"/>
    <property type="match status" value="1"/>
</dbReference>
<evidence type="ECO:0000256" key="2">
    <source>
        <dbReference type="ARBA" id="ARBA00022475"/>
    </source>
</evidence>
<evidence type="ECO:0000256" key="4">
    <source>
        <dbReference type="ARBA" id="ARBA00022692"/>
    </source>
</evidence>
<evidence type="ECO:0000313" key="13">
    <source>
        <dbReference type="EMBL" id="EEW24519.1"/>
    </source>
</evidence>
<protein>
    <submittedName>
        <fullName evidence="13">Histidine kinase</fullName>
    </submittedName>
</protein>
<dbReference type="Proteomes" id="UP000010121">
    <property type="component" value="Unassembled WGS sequence"/>
</dbReference>
<dbReference type="SMART" id="SM00387">
    <property type="entry name" value="HATPase_c"/>
    <property type="match status" value="1"/>
</dbReference>
<feature type="domain" description="Response regulatory" evidence="12">
    <location>
        <begin position="254"/>
        <end position="371"/>
    </location>
</feature>
<keyword evidence="4" id="KW-0812">Transmembrane</keyword>
<evidence type="ECO:0000256" key="8">
    <source>
        <dbReference type="ARBA" id="ARBA00023012"/>
    </source>
</evidence>
<proteinExistence type="predicted"/>
<evidence type="ECO:0000313" key="14">
    <source>
        <dbReference type="Proteomes" id="UP000010121"/>
    </source>
</evidence>
<keyword evidence="13" id="KW-0418">Kinase</keyword>
<dbReference type="PANTHER" id="PTHR45339:SF1">
    <property type="entry name" value="HYBRID SIGNAL TRANSDUCTION HISTIDINE KINASE J"/>
    <property type="match status" value="1"/>
</dbReference>
<dbReference type="Pfam" id="PF02518">
    <property type="entry name" value="HATPase_c"/>
    <property type="match status" value="1"/>
</dbReference>
<comment type="caution">
    <text evidence="13">The sequence shown here is derived from an EMBL/GenBank/DDBJ whole genome shotgun (WGS) entry which is preliminary data.</text>
</comment>
<evidence type="ECO:0000256" key="6">
    <source>
        <dbReference type="ARBA" id="ARBA00022840"/>
    </source>
</evidence>
<keyword evidence="6" id="KW-0067">ATP-binding</keyword>
<name>C8S3F4_9RHOB</name>
<keyword evidence="8" id="KW-0902">Two-component regulatory system</keyword>
<evidence type="ECO:0000259" key="11">
    <source>
        <dbReference type="PROSITE" id="PS50109"/>
    </source>
</evidence>
<dbReference type="InterPro" id="IPR011006">
    <property type="entry name" value="CheY-like_superfamily"/>
</dbReference>
<reference evidence="13 14" key="1">
    <citation type="submission" date="2009-08" db="EMBL/GenBank/DDBJ databases">
        <title>The draft genome of Rhodobacter sp. SW2.</title>
        <authorList>
            <consortium name="US DOE Joint Genome Institute (JGI-PGF)"/>
            <person name="Lucas S."/>
            <person name="Copeland A."/>
            <person name="Lapidus A."/>
            <person name="Glavina del Rio T."/>
            <person name="Tice H."/>
            <person name="Bruce D."/>
            <person name="Goodwin L."/>
            <person name="Pitluck S."/>
            <person name="Larimer F."/>
            <person name="Land M.L."/>
            <person name="Hauser L."/>
            <person name="Emerson D."/>
        </authorList>
    </citation>
    <scope>NUCLEOTIDE SEQUENCE [LARGE SCALE GENOMIC DNA]</scope>
    <source>
        <strain evidence="13 14">SW2</strain>
    </source>
</reference>
<dbReference type="eggNOG" id="COG0784">
    <property type="taxonomic scope" value="Bacteria"/>
</dbReference>
<evidence type="ECO:0000256" key="10">
    <source>
        <dbReference type="PROSITE-ProRule" id="PRU00169"/>
    </source>
</evidence>
<dbReference type="InterPro" id="IPR036641">
    <property type="entry name" value="HPT_dom_sf"/>
</dbReference>
<keyword evidence="7" id="KW-1133">Transmembrane helix</keyword>
<dbReference type="eggNOG" id="COG2198">
    <property type="taxonomic scope" value="Bacteria"/>
</dbReference>
<dbReference type="SUPFAM" id="SSF47226">
    <property type="entry name" value="Histidine-containing phosphotransfer domain, HPT domain"/>
    <property type="match status" value="1"/>
</dbReference>
<evidence type="ECO:0000256" key="9">
    <source>
        <dbReference type="ARBA" id="ARBA00023136"/>
    </source>
</evidence>
<dbReference type="GO" id="GO:0016301">
    <property type="term" value="F:kinase activity"/>
    <property type="evidence" value="ECO:0007669"/>
    <property type="project" value="UniProtKB-KW"/>
</dbReference>
<accession>C8S3F4</accession>
<dbReference type="eggNOG" id="COG2205">
    <property type="taxonomic scope" value="Bacteria"/>
</dbReference>
<evidence type="ECO:0000256" key="7">
    <source>
        <dbReference type="ARBA" id="ARBA00022989"/>
    </source>
</evidence>
<dbReference type="PANTHER" id="PTHR45339">
    <property type="entry name" value="HYBRID SIGNAL TRANSDUCTION HISTIDINE KINASE J"/>
    <property type="match status" value="1"/>
</dbReference>
<evidence type="ECO:0000256" key="3">
    <source>
        <dbReference type="ARBA" id="ARBA00022553"/>
    </source>
</evidence>
<dbReference type="Gene3D" id="3.30.565.10">
    <property type="entry name" value="Histidine kinase-like ATPase, C-terminal domain"/>
    <property type="match status" value="1"/>
</dbReference>
<feature type="domain" description="Histidine kinase" evidence="11">
    <location>
        <begin position="28"/>
        <end position="236"/>
    </location>
</feature>
<dbReference type="GO" id="GO:0000160">
    <property type="term" value="P:phosphorelay signal transduction system"/>
    <property type="evidence" value="ECO:0007669"/>
    <property type="project" value="UniProtKB-KW"/>
</dbReference>
<dbReference type="CDD" id="cd17546">
    <property type="entry name" value="REC_hyHK_CKI1_RcsC-like"/>
    <property type="match status" value="1"/>
</dbReference>
<dbReference type="STRING" id="371731.Rsw2DRAFT_2582"/>
<dbReference type="Gene3D" id="3.40.50.2300">
    <property type="match status" value="1"/>
</dbReference>
<dbReference type="EMBL" id="ACYY01000018">
    <property type="protein sequence ID" value="EEW24519.1"/>
    <property type="molecule type" value="Genomic_DNA"/>
</dbReference>
<evidence type="ECO:0000256" key="1">
    <source>
        <dbReference type="ARBA" id="ARBA00004651"/>
    </source>
</evidence>
<evidence type="ECO:0000256" key="5">
    <source>
        <dbReference type="ARBA" id="ARBA00022741"/>
    </source>
</evidence>
<keyword evidence="2" id="KW-1003">Cell membrane</keyword>
<keyword evidence="14" id="KW-1185">Reference proteome</keyword>
<dbReference type="Pfam" id="PF00072">
    <property type="entry name" value="Response_reg"/>
    <property type="match status" value="1"/>
</dbReference>
<dbReference type="PROSITE" id="PS50109">
    <property type="entry name" value="HIS_KIN"/>
    <property type="match status" value="1"/>
</dbReference>
<sequence length="494" mass="51610">MTEHRTCAEPALPAGVSHRVCDPATFAYFSHDLRAALADVLGGLQMIPPEAMSPAVQNQIAQVRASGDMLARLMEAGLSVMAGEAELPPAPEPIRTEHLMADISARWEAAAAARGLGFRLTQAADVPPRFCADRIALERVLANLLGNAIRHSRSGTVSCSLDCPQGHLRFAIHNDGPGFPAAVLAQTTPPPAPSQMRHGLGLVIARAMTDRLGGRLSLRNPAGGGAEAVLEMPLTALPDFAALDAPLPDLTGLRVLLAEDSVTGQFVVGRMLAELGVSAELAADGAEALAWLQRAPFDLALIDIEMPRLSGLQVIRALRALPRPAARTPVIVLTAHLHPASLSQITAAGADALLSKLRLDAVTLGQTMAGVLAPAAEPASDPAPFDPARLHHLLQLAGPATARELLTRLDADLAATRTQLARAASGPDWPSLRAQSHVLIALAGTVGADPLHRSAVALNAVAHQRDASSLHGLHRTTLGQLDALIRVLADQAAQ</sequence>
<dbReference type="SUPFAM" id="SSF55874">
    <property type="entry name" value="ATPase domain of HSP90 chaperone/DNA topoisomerase II/histidine kinase"/>
    <property type="match status" value="1"/>
</dbReference>
<keyword evidence="9" id="KW-0472">Membrane</keyword>
<dbReference type="OrthoDB" id="7873557at2"/>
<dbReference type="SUPFAM" id="SSF52172">
    <property type="entry name" value="CheY-like"/>
    <property type="match status" value="1"/>
</dbReference>
<comment type="subcellular location">
    <subcellularLocation>
        <location evidence="1">Cell membrane</location>
        <topology evidence="1">Multi-pass membrane protein</topology>
    </subcellularLocation>
</comment>
<dbReference type="GO" id="GO:0005886">
    <property type="term" value="C:plasma membrane"/>
    <property type="evidence" value="ECO:0007669"/>
    <property type="project" value="UniProtKB-SubCell"/>
</dbReference>
<dbReference type="GO" id="GO:0005524">
    <property type="term" value="F:ATP binding"/>
    <property type="evidence" value="ECO:0007669"/>
    <property type="project" value="UniProtKB-KW"/>
</dbReference>